<feature type="transmembrane region" description="Helical" evidence="5">
    <location>
        <begin position="322"/>
        <end position="341"/>
    </location>
</feature>
<keyword evidence="2 5" id="KW-0812">Transmembrane</keyword>
<dbReference type="CDD" id="cd17365">
    <property type="entry name" value="MFS_PcaK_like"/>
    <property type="match status" value="1"/>
</dbReference>
<feature type="transmembrane region" description="Helical" evidence="5">
    <location>
        <begin position="153"/>
        <end position="171"/>
    </location>
</feature>
<dbReference type="InterPro" id="IPR020846">
    <property type="entry name" value="MFS_dom"/>
</dbReference>
<evidence type="ECO:0000259" key="6">
    <source>
        <dbReference type="PROSITE" id="PS50850"/>
    </source>
</evidence>
<feature type="transmembrane region" description="Helical" evidence="5">
    <location>
        <begin position="56"/>
        <end position="75"/>
    </location>
</feature>
<evidence type="ECO:0000256" key="1">
    <source>
        <dbReference type="ARBA" id="ARBA00004141"/>
    </source>
</evidence>
<feature type="transmembrane region" description="Helical" evidence="5">
    <location>
        <begin position="87"/>
        <end position="106"/>
    </location>
</feature>
<keyword evidence="8" id="KW-1185">Reference proteome</keyword>
<evidence type="ECO:0000313" key="8">
    <source>
        <dbReference type="Proteomes" id="UP000255165"/>
    </source>
</evidence>
<comment type="caution">
    <text evidence="7">The sequence shown here is derived from an EMBL/GenBank/DDBJ whole genome shotgun (WGS) entry which is preliminary data.</text>
</comment>
<reference evidence="8" key="1">
    <citation type="submission" date="2018-06" db="EMBL/GenBank/DDBJ databases">
        <authorList>
            <person name="Feng T."/>
            <person name="Jeon C.O."/>
        </authorList>
    </citation>
    <scope>NUCLEOTIDE SEQUENCE [LARGE SCALE GENOMIC DNA]</scope>
    <source>
        <strain evidence="8">S23</strain>
    </source>
</reference>
<evidence type="ECO:0000256" key="2">
    <source>
        <dbReference type="ARBA" id="ARBA00022692"/>
    </source>
</evidence>
<dbReference type="Pfam" id="PF07690">
    <property type="entry name" value="MFS_1"/>
    <property type="match status" value="1"/>
</dbReference>
<feature type="transmembrane region" description="Helical" evidence="5">
    <location>
        <begin position="347"/>
        <end position="370"/>
    </location>
</feature>
<dbReference type="AlphaFoldDB" id="A0A370NN20"/>
<dbReference type="PROSITE" id="PS00216">
    <property type="entry name" value="SUGAR_TRANSPORT_1"/>
    <property type="match status" value="1"/>
</dbReference>
<evidence type="ECO:0000256" key="5">
    <source>
        <dbReference type="SAM" id="Phobius"/>
    </source>
</evidence>
<dbReference type="GO" id="GO:0005886">
    <property type="term" value="C:plasma membrane"/>
    <property type="evidence" value="ECO:0007669"/>
    <property type="project" value="TreeGrafter"/>
</dbReference>
<dbReference type="RefSeq" id="WP_115214650.1">
    <property type="nucleotide sequence ID" value="NZ_QKWJ01000050.1"/>
</dbReference>
<dbReference type="InterPro" id="IPR036259">
    <property type="entry name" value="MFS_trans_sf"/>
</dbReference>
<dbReference type="Gene3D" id="1.20.1250.20">
    <property type="entry name" value="MFS general substrate transporter like domains"/>
    <property type="match status" value="1"/>
</dbReference>
<feature type="transmembrane region" description="Helical" evidence="5">
    <location>
        <begin position="382"/>
        <end position="405"/>
    </location>
</feature>
<dbReference type="InterPro" id="IPR011701">
    <property type="entry name" value="MFS"/>
</dbReference>
<dbReference type="PANTHER" id="PTHR23508:SF10">
    <property type="entry name" value="CARBOXYLIC ACID TRANSPORTER PROTEIN HOMOLOG"/>
    <property type="match status" value="1"/>
</dbReference>
<gene>
    <name evidence="7" type="ORF">DN412_28580</name>
</gene>
<evidence type="ECO:0000256" key="4">
    <source>
        <dbReference type="ARBA" id="ARBA00023136"/>
    </source>
</evidence>
<feature type="transmembrane region" description="Helical" evidence="5">
    <location>
        <begin position="246"/>
        <end position="274"/>
    </location>
</feature>
<dbReference type="PROSITE" id="PS50850">
    <property type="entry name" value="MFS"/>
    <property type="match status" value="1"/>
</dbReference>
<dbReference type="InterPro" id="IPR005829">
    <property type="entry name" value="Sugar_transporter_CS"/>
</dbReference>
<name>A0A370NN20_9BURK</name>
<feature type="transmembrane region" description="Helical" evidence="5">
    <location>
        <begin position="112"/>
        <end position="132"/>
    </location>
</feature>
<dbReference type="PANTHER" id="PTHR23508">
    <property type="entry name" value="CARBOXYLIC ACID TRANSPORTER PROTEIN HOMOLOG"/>
    <property type="match status" value="1"/>
</dbReference>
<keyword evidence="4 5" id="KW-0472">Membrane</keyword>
<feature type="transmembrane region" description="Helical" evidence="5">
    <location>
        <begin position="294"/>
        <end position="315"/>
    </location>
</feature>
<feature type="domain" description="Major facilitator superfamily (MFS) profile" evidence="6">
    <location>
        <begin position="21"/>
        <end position="437"/>
    </location>
</feature>
<evidence type="ECO:0000256" key="3">
    <source>
        <dbReference type="ARBA" id="ARBA00022989"/>
    </source>
</evidence>
<dbReference type="EMBL" id="QKWJ01000050">
    <property type="protein sequence ID" value="RDK07005.1"/>
    <property type="molecule type" value="Genomic_DNA"/>
</dbReference>
<feature type="transmembrane region" description="Helical" evidence="5">
    <location>
        <begin position="177"/>
        <end position="196"/>
    </location>
</feature>
<sequence>MILDVRKAIDESPMSRFQIIAVTVCVVLNMLDGFDVLAMAFTAAHASAEWHLNGKQVGILLSAGLLGMGAGSLFLAPLADRFGRRTIILASLLIIAAGMLLSALAQSPDQLAALRAFTGVGIGGMLASLTVITAEYSPNRWRSAAISMQSTGYALGATIGGIIAALLLTRFGWRSVFLFGGLATVSTLPLVLAWLPESLDHIVIKRPQGALEKVNKILKRMGHLPADALPAAALQDAAAMDRRSGFVALLSPALVLRTLMIWAAFFLVMASFYFVMSWTPKLLVQAGMSASQGITGGVLLNVGGMLGCIVFSVLSPRIRLRSLLYTYIASGALSLVLFGFVTSSLEVSMIVALVIGATISGCIGGLYSLAPLLYPIEARATGMGWAIGMGRIGAILAPLTVGLLIDGGWAIGHLYFLFAAPLLAAAVAVSITFARIPAGVVDAHCKPQGAAAT</sequence>
<proteinExistence type="predicted"/>
<evidence type="ECO:0000313" key="7">
    <source>
        <dbReference type="EMBL" id="RDK07005.1"/>
    </source>
</evidence>
<feature type="transmembrane region" description="Helical" evidence="5">
    <location>
        <begin position="411"/>
        <end position="434"/>
    </location>
</feature>
<accession>A0A370NN20</accession>
<keyword evidence="3 5" id="KW-1133">Transmembrane helix</keyword>
<comment type="subcellular location">
    <subcellularLocation>
        <location evidence="1">Membrane</location>
        <topology evidence="1">Multi-pass membrane protein</topology>
    </subcellularLocation>
</comment>
<dbReference type="GO" id="GO:0046943">
    <property type="term" value="F:carboxylic acid transmembrane transporter activity"/>
    <property type="evidence" value="ECO:0007669"/>
    <property type="project" value="TreeGrafter"/>
</dbReference>
<dbReference type="PROSITE" id="PS00217">
    <property type="entry name" value="SUGAR_TRANSPORT_2"/>
    <property type="match status" value="1"/>
</dbReference>
<dbReference type="Proteomes" id="UP000255165">
    <property type="component" value="Unassembled WGS sequence"/>
</dbReference>
<dbReference type="SUPFAM" id="SSF103473">
    <property type="entry name" value="MFS general substrate transporter"/>
    <property type="match status" value="1"/>
</dbReference>
<organism evidence="7 8">
    <name type="scientific">Cupriavidus lacunae</name>
    <dbReference type="NCBI Taxonomy" id="2666307"/>
    <lineage>
        <taxon>Bacteria</taxon>
        <taxon>Pseudomonadati</taxon>
        <taxon>Pseudomonadota</taxon>
        <taxon>Betaproteobacteria</taxon>
        <taxon>Burkholderiales</taxon>
        <taxon>Burkholderiaceae</taxon>
        <taxon>Cupriavidus</taxon>
    </lineage>
</organism>
<protein>
    <submittedName>
        <fullName evidence="7">MFS transporter</fullName>
    </submittedName>
</protein>